<dbReference type="PANTHER" id="PTHR21301:SF10">
    <property type="entry name" value="REVERSE TRANSCRIPTASE DOMAIN-CONTAINING PROTEIN"/>
    <property type="match status" value="1"/>
</dbReference>
<keyword evidence="3" id="KW-1185">Reference proteome</keyword>
<evidence type="ECO:0000256" key="1">
    <source>
        <dbReference type="SAM" id="MobiDB-lite"/>
    </source>
</evidence>
<dbReference type="PANTHER" id="PTHR21301">
    <property type="entry name" value="REVERSE TRANSCRIPTASE"/>
    <property type="match status" value="1"/>
</dbReference>
<dbReference type="Proteomes" id="UP001530400">
    <property type="component" value="Unassembled WGS sequence"/>
</dbReference>
<evidence type="ECO:0000313" key="2">
    <source>
        <dbReference type="EMBL" id="KAL3792083.1"/>
    </source>
</evidence>
<sequence>MTISSGFLPGTSVTPFNNAVRLRDSSMSLSTVPSMPSNMAFHDLTPGQILPKAAKSLLGLGSKFIVTPPKTSVSISPSIKRFERDFNLKVFYACETDEATALAFANYDDEQRSKLYVKSKWSPNDCDMPFWAQDAANWEAFQQDMDGLDGLKWVSKKPSTSINFMDLTITIKNGCLETTFYEKEQNLYLYIPPLSSHPTGILTGLVYGQVLRVRRLCTHEADATGKIKQFFDRLVARGHTANDLLPLFRHAKDNATKYLTRTHDEVESLRKKKLLASQKQVLPPPVSSGGSTNSGHSTPLARQCCQAARPPTSRMHEKCCW</sequence>
<protein>
    <submittedName>
        <fullName evidence="2">Uncharacterized protein</fullName>
    </submittedName>
</protein>
<dbReference type="AlphaFoldDB" id="A0ABD3PVA0"/>
<comment type="caution">
    <text evidence="2">The sequence shown here is derived from an EMBL/GenBank/DDBJ whole genome shotgun (WGS) entry which is preliminary data.</text>
</comment>
<evidence type="ECO:0000313" key="3">
    <source>
        <dbReference type="Proteomes" id="UP001530400"/>
    </source>
</evidence>
<reference evidence="2 3" key="1">
    <citation type="submission" date="2024-10" db="EMBL/GenBank/DDBJ databases">
        <title>Updated reference genomes for cyclostephanoid diatoms.</title>
        <authorList>
            <person name="Roberts W.R."/>
            <person name="Alverson A.J."/>
        </authorList>
    </citation>
    <scope>NUCLEOTIDE SEQUENCE [LARGE SCALE GENOMIC DNA]</scope>
    <source>
        <strain evidence="2 3">AJA010-31</strain>
    </source>
</reference>
<name>A0ABD3PVA0_9STRA</name>
<feature type="compositionally biased region" description="Low complexity" evidence="1">
    <location>
        <begin position="287"/>
        <end position="298"/>
    </location>
</feature>
<accession>A0ABD3PVA0</accession>
<dbReference type="EMBL" id="JALLPJ020000437">
    <property type="protein sequence ID" value="KAL3792083.1"/>
    <property type="molecule type" value="Genomic_DNA"/>
</dbReference>
<gene>
    <name evidence="2" type="ORF">ACHAWO_008722</name>
</gene>
<feature type="region of interest" description="Disordered" evidence="1">
    <location>
        <begin position="277"/>
        <end position="299"/>
    </location>
</feature>
<proteinExistence type="predicted"/>
<organism evidence="2 3">
    <name type="scientific">Cyclotella atomus</name>
    <dbReference type="NCBI Taxonomy" id="382360"/>
    <lineage>
        <taxon>Eukaryota</taxon>
        <taxon>Sar</taxon>
        <taxon>Stramenopiles</taxon>
        <taxon>Ochrophyta</taxon>
        <taxon>Bacillariophyta</taxon>
        <taxon>Coscinodiscophyceae</taxon>
        <taxon>Thalassiosirophycidae</taxon>
        <taxon>Stephanodiscales</taxon>
        <taxon>Stephanodiscaceae</taxon>
        <taxon>Cyclotella</taxon>
    </lineage>
</organism>